<protein>
    <submittedName>
        <fullName evidence="1">Uncharacterized protein</fullName>
    </submittedName>
</protein>
<feature type="non-terminal residue" evidence="1">
    <location>
        <position position="1"/>
    </location>
</feature>
<dbReference type="Proteomes" id="UP000887013">
    <property type="component" value="Unassembled WGS sequence"/>
</dbReference>
<accession>A0A8X6TY94</accession>
<gene>
    <name evidence="1" type="ORF">NPIL_391111</name>
</gene>
<name>A0A8X6TY94_NEPPI</name>
<proteinExistence type="predicted"/>
<evidence type="ECO:0000313" key="1">
    <source>
        <dbReference type="EMBL" id="GFT62839.1"/>
    </source>
</evidence>
<reference evidence="1" key="1">
    <citation type="submission" date="2020-08" db="EMBL/GenBank/DDBJ databases">
        <title>Multicomponent nature underlies the extraordinary mechanical properties of spider dragline silk.</title>
        <authorList>
            <person name="Kono N."/>
            <person name="Nakamura H."/>
            <person name="Mori M."/>
            <person name="Yoshida Y."/>
            <person name="Ohtoshi R."/>
            <person name="Malay A.D."/>
            <person name="Moran D.A.P."/>
            <person name="Tomita M."/>
            <person name="Numata K."/>
            <person name="Arakawa K."/>
        </authorList>
    </citation>
    <scope>NUCLEOTIDE SEQUENCE</scope>
</reference>
<dbReference type="AlphaFoldDB" id="A0A8X6TY94"/>
<dbReference type="EMBL" id="BMAW01114686">
    <property type="protein sequence ID" value="GFT62839.1"/>
    <property type="molecule type" value="Genomic_DNA"/>
</dbReference>
<organism evidence="1 2">
    <name type="scientific">Nephila pilipes</name>
    <name type="common">Giant wood spider</name>
    <name type="synonym">Nephila maculata</name>
    <dbReference type="NCBI Taxonomy" id="299642"/>
    <lineage>
        <taxon>Eukaryota</taxon>
        <taxon>Metazoa</taxon>
        <taxon>Ecdysozoa</taxon>
        <taxon>Arthropoda</taxon>
        <taxon>Chelicerata</taxon>
        <taxon>Arachnida</taxon>
        <taxon>Araneae</taxon>
        <taxon>Araneomorphae</taxon>
        <taxon>Entelegynae</taxon>
        <taxon>Araneoidea</taxon>
        <taxon>Nephilidae</taxon>
        <taxon>Nephila</taxon>
    </lineage>
</organism>
<evidence type="ECO:0000313" key="2">
    <source>
        <dbReference type="Proteomes" id="UP000887013"/>
    </source>
</evidence>
<sequence length="101" mass="10729">IFPLCVCGGGSAGFQEEAAERRCIGYGILGKHLEWDSSDNQPAGSNSGVGWYPMGEELIGTLNSCVKCRNRERIDCVAHNLAETWHVIKGAVLSISSGSCG</sequence>
<comment type="caution">
    <text evidence="1">The sequence shown here is derived from an EMBL/GenBank/DDBJ whole genome shotgun (WGS) entry which is preliminary data.</text>
</comment>
<keyword evidence="2" id="KW-1185">Reference proteome</keyword>